<protein>
    <submittedName>
        <fullName evidence="1">Uncharacterized protein</fullName>
    </submittedName>
</protein>
<reference evidence="1 2" key="1">
    <citation type="submission" date="2013-03" db="EMBL/GenBank/DDBJ databases">
        <title>The Genome Sequence of Enterococcus sulfureus ATCC_49903 (PacBio/Illumina hybrid assembly).</title>
        <authorList>
            <consortium name="The Broad Institute Genomics Platform"/>
            <consortium name="The Broad Institute Genome Sequencing Center for Infectious Disease"/>
            <person name="Earl A."/>
            <person name="Russ C."/>
            <person name="Gilmore M."/>
            <person name="Surin D."/>
            <person name="Walker B."/>
            <person name="Young S."/>
            <person name="Zeng Q."/>
            <person name="Gargeya S."/>
            <person name="Fitzgerald M."/>
            <person name="Haas B."/>
            <person name="Abouelleil A."/>
            <person name="Allen A.W."/>
            <person name="Alvarado L."/>
            <person name="Arachchi H.M."/>
            <person name="Berlin A.M."/>
            <person name="Chapman S.B."/>
            <person name="Gainer-Dewar J."/>
            <person name="Goldberg J."/>
            <person name="Griggs A."/>
            <person name="Gujja S."/>
            <person name="Hansen M."/>
            <person name="Howarth C."/>
            <person name="Imamovic A."/>
            <person name="Ireland A."/>
            <person name="Larimer J."/>
            <person name="McCowan C."/>
            <person name="Murphy C."/>
            <person name="Pearson M."/>
            <person name="Poon T.W."/>
            <person name="Priest M."/>
            <person name="Roberts A."/>
            <person name="Saif S."/>
            <person name="Shea T."/>
            <person name="Sisk P."/>
            <person name="Sykes S."/>
            <person name="Wortman J."/>
            <person name="Nusbaum C."/>
            <person name="Birren B."/>
        </authorList>
    </citation>
    <scope>NUCLEOTIDE SEQUENCE [LARGE SCALE GENOMIC DNA]</scope>
    <source>
        <strain evidence="1 2">ATCC 49903</strain>
    </source>
</reference>
<dbReference type="Proteomes" id="UP000015961">
    <property type="component" value="Unassembled WGS sequence"/>
</dbReference>
<organism evidence="1 2">
    <name type="scientific">Enterococcus sulfureus ATCC 49903</name>
    <dbReference type="NCBI Taxonomy" id="1140003"/>
    <lineage>
        <taxon>Bacteria</taxon>
        <taxon>Bacillati</taxon>
        <taxon>Bacillota</taxon>
        <taxon>Bacilli</taxon>
        <taxon>Lactobacillales</taxon>
        <taxon>Enterococcaceae</taxon>
        <taxon>Enterococcus</taxon>
    </lineage>
</organism>
<dbReference type="OrthoDB" id="2303045at2"/>
<dbReference type="RefSeq" id="WP_016186180.1">
    <property type="nucleotide sequence ID" value="NZ_ASWO01000003.1"/>
</dbReference>
<proteinExistence type="predicted"/>
<name>S0NXL5_9ENTE</name>
<evidence type="ECO:0000313" key="1">
    <source>
        <dbReference type="EMBL" id="EOT86094.1"/>
    </source>
</evidence>
<dbReference type="STRING" id="1140003.OMY_01743"/>
<comment type="caution">
    <text evidence="1">The sequence shown here is derived from an EMBL/GenBank/DDBJ whole genome shotgun (WGS) entry which is preliminary data.</text>
</comment>
<dbReference type="AlphaFoldDB" id="S0NXL5"/>
<keyword evidence="2" id="KW-1185">Reference proteome</keyword>
<evidence type="ECO:0000313" key="2">
    <source>
        <dbReference type="Proteomes" id="UP000015961"/>
    </source>
</evidence>
<accession>S0NXL5</accession>
<sequence length="122" mass="14661">MKIIYPPLVEDSYSYFQEKKPKSLLYQKLVAQNIIDETGAPTKEALKKGWVKDFYEAVDLSFEKFLDLYPIFRLWSEIEFKKIEGFWEMAIRDKQKIQQVICKLPYDQKQQLMMYFDERGGI</sequence>
<gene>
    <name evidence="1" type="ORF">I573_00847</name>
</gene>
<dbReference type="PATRIC" id="fig|1140003.3.peg.1681"/>
<dbReference type="eggNOG" id="ENOG50341BW">
    <property type="taxonomic scope" value="Bacteria"/>
</dbReference>
<dbReference type="EMBL" id="ASWO01000003">
    <property type="protein sequence ID" value="EOT86094.1"/>
    <property type="molecule type" value="Genomic_DNA"/>
</dbReference>